<accession>A0A1D8KCQ3</accession>
<evidence type="ECO:0000313" key="1">
    <source>
        <dbReference type="EMBL" id="AOV18730.1"/>
    </source>
</evidence>
<organism evidence="1 2">
    <name type="scientific">Acidihalobacter aeolianus</name>
    <dbReference type="NCBI Taxonomy" id="2792603"/>
    <lineage>
        <taxon>Bacteria</taxon>
        <taxon>Pseudomonadati</taxon>
        <taxon>Pseudomonadota</taxon>
        <taxon>Gammaproteobacteria</taxon>
        <taxon>Chromatiales</taxon>
        <taxon>Ectothiorhodospiraceae</taxon>
        <taxon>Acidihalobacter</taxon>
    </lineage>
</organism>
<proteinExistence type="predicted"/>
<reference evidence="1 2" key="1">
    <citation type="submission" date="2016-09" db="EMBL/GenBank/DDBJ databases">
        <title>Acidihalobacter prosperus V6 (DSM14174).</title>
        <authorList>
            <person name="Khaleque H.N."/>
            <person name="Ramsay J.P."/>
            <person name="Murphy R.J.T."/>
            <person name="Kaksonen A.H."/>
            <person name="Boxall N.J."/>
            <person name="Watkin E.L.J."/>
        </authorList>
    </citation>
    <scope>NUCLEOTIDE SEQUENCE [LARGE SCALE GENOMIC DNA]</scope>
    <source>
        <strain evidence="1 2">V6</strain>
        <plasmid evidence="2">papv6</plasmid>
    </source>
</reference>
<keyword evidence="2" id="KW-1185">Reference proteome</keyword>
<dbReference type="KEGG" id="aaeo:BJI67_15925"/>
<dbReference type="AlphaFoldDB" id="A0A1D8KCQ3"/>
<sequence>MRLLRTFGRRFVDAKCTLVRLAICADGAGAHSEQRLVFYTPQAIPLEALSAGGTLSLEYGSRCKSTILAIKARLAKKEYGWQISDLANPQRYIALVKEGQAKAAAPPVATGHHPITDKAHQYLQSQVSRAESILAKHGYRFTSQWRLRIEPQRSNAKRNRGGWDERTQSAVLRLGVNRGLHHFDAYRDASGRVLRKEYPSIAGSPTIGDWWCSSWQEYLTVIFLHEFAHGVQRAPASSVGKPGDGLDYDKPHGEGWQRTYELLRLGFGLVEGQRSILAADNAQTTTPPAMSCKTFNGWLEKAGLPKLTQLQYERACEAQPSEKIADAARKACSVTNARLYLERLLSVVGVQADQTHHDEDGSVGMSGHEEDQDAGRAAFRCHAGGYVLSAHVEALATDHAHTLSLSLTADTQEAGSTGESVSLVLTQHQLPSVTASLLGLTGDYSCENEGVVLQLKRERGHIVFRLGRLGGEMAEVRADMPHAYLMSALMVETLKRNHPGLTGGDVILLLRATVAQVMREEAL</sequence>
<protein>
    <submittedName>
        <fullName evidence="1">Uncharacterized protein</fullName>
    </submittedName>
</protein>
<keyword evidence="1" id="KW-0614">Plasmid</keyword>
<name>A0A1D8KCQ3_9GAMM</name>
<gene>
    <name evidence="1" type="ORF">BJI67_15925</name>
</gene>
<dbReference type="EMBL" id="CP017449">
    <property type="protein sequence ID" value="AOV18730.1"/>
    <property type="molecule type" value="Genomic_DNA"/>
</dbReference>
<dbReference type="Proteomes" id="UP000095342">
    <property type="component" value="Plasmid pAPV6"/>
</dbReference>
<geneLocation type="plasmid" evidence="2">
    <name>papv6</name>
</geneLocation>
<evidence type="ECO:0000313" key="2">
    <source>
        <dbReference type="Proteomes" id="UP000095342"/>
    </source>
</evidence>